<accession>A0ABY4LYL6</accession>
<reference evidence="11 12" key="1">
    <citation type="submission" date="2022-04" db="EMBL/GenBank/DDBJ databases">
        <authorList>
            <person name="Ra J.-S."/>
            <person name="Kim S.-B."/>
        </authorList>
    </citation>
    <scope>NUCLEOTIDE SEQUENCE [LARGE SCALE GENOMIC DNA]</scope>
    <source>
        <strain evidence="11 12">MMS21-Er5</strain>
    </source>
</reference>
<dbReference type="InterPro" id="IPR004101">
    <property type="entry name" value="Mur_ligase_C"/>
</dbReference>
<evidence type="ECO:0000259" key="9">
    <source>
        <dbReference type="Pfam" id="PF02875"/>
    </source>
</evidence>
<feature type="binding site" evidence="7">
    <location>
        <begin position="108"/>
        <end position="114"/>
    </location>
    <ligand>
        <name>ATP</name>
        <dbReference type="ChEBI" id="CHEBI:30616"/>
    </ligand>
</feature>
<keyword evidence="7 8" id="KW-0573">Peptidoglycan synthesis</keyword>
<dbReference type="PANTHER" id="PTHR43692:SF1">
    <property type="entry name" value="UDP-N-ACETYLMURAMOYLALANINE--D-GLUTAMATE LIGASE"/>
    <property type="match status" value="1"/>
</dbReference>
<gene>
    <name evidence="7 11" type="primary">murD</name>
    <name evidence="11" type="ORF">M0M44_09305</name>
</gene>
<organism evidence="11 12">
    <name type="scientific">Flavobacterium humidisoli</name>
    <dbReference type="NCBI Taxonomy" id="2937442"/>
    <lineage>
        <taxon>Bacteria</taxon>
        <taxon>Pseudomonadati</taxon>
        <taxon>Bacteroidota</taxon>
        <taxon>Flavobacteriia</taxon>
        <taxon>Flavobacteriales</taxon>
        <taxon>Flavobacteriaceae</taxon>
        <taxon>Flavobacterium</taxon>
    </lineage>
</organism>
<dbReference type="InterPro" id="IPR036565">
    <property type="entry name" value="Mur-like_cat_sf"/>
</dbReference>
<dbReference type="Gene3D" id="3.90.190.20">
    <property type="entry name" value="Mur ligase, C-terminal domain"/>
    <property type="match status" value="1"/>
</dbReference>
<dbReference type="InterPro" id="IPR013221">
    <property type="entry name" value="Mur_ligase_cen"/>
</dbReference>
<dbReference type="Pfam" id="PF21377">
    <property type="entry name" value="MurD_N"/>
    <property type="match status" value="1"/>
</dbReference>
<comment type="pathway">
    <text evidence="2 7 8">Cell wall biogenesis; peptidoglycan biosynthesis.</text>
</comment>
<evidence type="ECO:0000256" key="7">
    <source>
        <dbReference type="HAMAP-Rule" id="MF_00639"/>
    </source>
</evidence>
<comment type="subcellular location">
    <subcellularLocation>
        <location evidence="1 7 8">Cytoplasm</location>
    </subcellularLocation>
</comment>
<feature type="domain" description="Mur ligase C-terminal" evidence="9">
    <location>
        <begin position="307"/>
        <end position="420"/>
    </location>
</feature>
<evidence type="ECO:0000256" key="1">
    <source>
        <dbReference type="ARBA" id="ARBA00004496"/>
    </source>
</evidence>
<dbReference type="HAMAP" id="MF_00639">
    <property type="entry name" value="MurD"/>
    <property type="match status" value="1"/>
</dbReference>
<evidence type="ECO:0000313" key="11">
    <source>
        <dbReference type="EMBL" id="UPZ17533.1"/>
    </source>
</evidence>
<dbReference type="EMBL" id="CP096829">
    <property type="protein sequence ID" value="UPZ17533.1"/>
    <property type="molecule type" value="Genomic_DNA"/>
</dbReference>
<dbReference type="Gene3D" id="3.40.1190.10">
    <property type="entry name" value="Mur-like, catalytic domain"/>
    <property type="match status" value="1"/>
</dbReference>
<keyword evidence="6 7" id="KW-0067">ATP-binding</keyword>
<keyword evidence="4 7" id="KW-0436">Ligase</keyword>
<keyword evidence="7 8" id="KW-0133">Cell shape</keyword>
<dbReference type="InterPro" id="IPR036615">
    <property type="entry name" value="Mur_ligase_C_dom_sf"/>
</dbReference>
<keyword evidence="5 7" id="KW-0547">Nucleotide-binding</keyword>
<protein>
    <recommendedName>
        <fullName evidence="7 8">UDP-N-acetylmuramoylalanine--D-glutamate ligase</fullName>
        <ecNumber evidence="7 8">6.3.2.9</ecNumber>
    </recommendedName>
    <alternativeName>
        <fullName evidence="7">D-glutamic acid-adding enzyme</fullName>
    </alternativeName>
    <alternativeName>
        <fullName evidence="7">UDP-N-acetylmuramoyl-L-alanyl-D-glutamate synthetase</fullName>
    </alternativeName>
</protein>
<dbReference type="PANTHER" id="PTHR43692">
    <property type="entry name" value="UDP-N-ACETYLMURAMOYLALANINE--D-GLUTAMATE LIGASE"/>
    <property type="match status" value="1"/>
</dbReference>
<evidence type="ECO:0000259" key="10">
    <source>
        <dbReference type="Pfam" id="PF08245"/>
    </source>
</evidence>
<dbReference type="EC" id="6.3.2.9" evidence="7 8"/>
<dbReference type="Proteomes" id="UP000829998">
    <property type="component" value="Chromosome"/>
</dbReference>
<dbReference type="InterPro" id="IPR005762">
    <property type="entry name" value="MurD"/>
</dbReference>
<comment type="catalytic activity">
    <reaction evidence="7 8">
        <text>UDP-N-acetyl-alpha-D-muramoyl-L-alanine + D-glutamate + ATP = UDP-N-acetyl-alpha-D-muramoyl-L-alanyl-D-glutamate + ADP + phosphate + H(+)</text>
        <dbReference type="Rhea" id="RHEA:16429"/>
        <dbReference type="ChEBI" id="CHEBI:15378"/>
        <dbReference type="ChEBI" id="CHEBI:29986"/>
        <dbReference type="ChEBI" id="CHEBI:30616"/>
        <dbReference type="ChEBI" id="CHEBI:43474"/>
        <dbReference type="ChEBI" id="CHEBI:83898"/>
        <dbReference type="ChEBI" id="CHEBI:83900"/>
        <dbReference type="ChEBI" id="CHEBI:456216"/>
        <dbReference type="EC" id="6.3.2.9"/>
    </reaction>
</comment>
<evidence type="ECO:0000256" key="6">
    <source>
        <dbReference type="ARBA" id="ARBA00022840"/>
    </source>
</evidence>
<keyword evidence="7 8" id="KW-0131">Cell cycle</keyword>
<sequence length="443" mass="49564">MRLVVLGGGESGVGTAILGKKQGYDVFVSDFGKIKESYKEVLIINKIAWEEEQHTEDLILNADVVMKSPGIPDKSPIVKKLIAAGIKVISEIEFAIPYTEAMTIGITGSNGKTTTTMLTHHLLKYAGLNVGLGGNIGKSFAWQVAENKFDAYVLELSSFQLDGIIDYRPDIAIITNISPDHLDRYEYKYENYINSKFRITMNQTENDYLIYDADDEASTEWLKKNKTKAKLIPFSLTKKFDEGASINNNKMEIKINQEEFTMDTEHIALEGKHNMKNAMAASSVAKLMQIRNATIRESLSNFQGVEHRLEKVLKIQNVQYINDSKATNVNATFFALDSMNSPTVWIVGGVDKGNDYNELMSLVREKVKAIICLGIDNRKIIDAFGNVVDIMVEVNNMNDAVKTAQRLTEKGDVVLLSPACASFDLFENYEDRGKQFKQAVHNL</sequence>
<dbReference type="SUPFAM" id="SSF53623">
    <property type="entry name" value="MurD-like peptide ligases, catalytic domain"/>
    <property type="match status" value="1"/>
</dbReference>
<keyword evidence="7 8" id="KW-0132">Cell division</keyword>
<feature type="domain" description="Mur ligase central" evidence="10">
    <location>
        <begin position="106"/>
        <end position="284"/>
    </location>
</feature>
<evidence type="ECO:0000256" key="3">
    <source>
        <dbReference type="ARBA" id="ARBA00022490"/>
    </source>
</evidence>
<keyword evidence="7 8" id="KW-0961">Cell wall biogenesis/degradation</keyword>
<dbReference type="RefSeq" id="WP_248729499.1">
    <property type="nucleotide sequence ID" value="NZ_CP096829.1"/>
</dbReference>
<keyword evidence="12" id="KW-1185">Reference proteome</keyword>
<dbReference type="SUPFAM" id="SSF53244">
    <property type="entry name" value="MurD-like peptide ligases, peptide-binding domain"/>
    <property type="match status" value="1"/>
</dbReference>
<dbReference type="Pfam" id="PF08245">
    <property type="entry name" value="Mur_ligase_M"/>
    <property type="match status" value="1"/>
</dbReference>
<evidence type="ECO:0000313" key="12">
    <source>
        <dbReference type="Proteomes" id="UP000829998"/>
    </source>
</evidence>
<keyword evidence="3 7" id="KW-0963">Cytoplasm</keyword>
<evidence type="ECO:0000256" key="8">
    <source>
        <dbReference type="RuleBase" id="RU003664"/>
    </source>
</evidence>
<dbReference type="Gene3D" id="3.40.50.720">
    <property type="entry name" value="NAD(P)-binding Rossmann-like Domain"/>
    <property type="match status" value="1"/>
</dbReference>
<dbReference type="NCBIfam" id="TIGR01087">
    <property type="entry name" value="murD"/>
    <property type="match status" value="1"/>
</dbReference>
<comment type="function">
    <text evidence="7 8">Cell wall formation. Catalyzes the addition of glutamate to the nucleotide precursor UDP-N-acetylmuramoyl-L-alanine (UMA).</text>
</comment>
<dbReference type="SUPFAM" id="SSF51984">
    <property type="entry name" value="MurCD N-terminal domain"/>
    <property type="match status" value="1"/>
</dbReference>
<dbReference type="Pfam" id="PF02875">
    <property type="entry name" value="Mur_ligase_C"/>
    <property type="match status" value="1"/>
</dbReference>
<evidence type="ECO:0000256" key="4">
    <source>
        <dbReference type="ARBA" id="ARBA00022598"/>
    </source>
</evidence>
<evidence type="ECO:0000256" key="2">
    <source>
        <dbReference type="ARBA" id="ARBA00004752"/>
    </source>
</evidence>
<evidence type="ECO:0000256" key="5">
    <source>
        <dbReference type="ARBA" id="ARBA00022741"/>
    </source>
</evidence>
<proteinExistence type="inferred from homology"/>
<dbReference type="GO" id="GO:0008764">
    <property type="term" value="F:UDP-N-acetylmuramoylalanine-D-glutamate ligase activity"/>
    <property type="evidence" value="ECO:0007669"/>
    <property type="project" value="UniProtKB-EC"/>
</dbReference>
<comment type="similarity">
    <text evidence="7">Belongs to the MurCDEF family.</text>
</comment>
<name>A0ABY4LYL6_9FLAO</name>